<dbReference type="GeneID" id="10500879"/>
<feature type="region of interest" description="Disordered" evidence="1">
    <location>
        <begin position="93"/>
        <end position="118"/>
    </location>
</feature>
<gene>
    <name evidence="2" type="ORF">DICPUDRAFT_78011</name>
</gene>
<dbReference type="EMBL" id="GL871030">
    <property type="protein sequence ID" value="EGC36326.1"/>
    <property type="molecule type" value="Genomic_DNA"/>
</dbReference>
<organism evidence="2 3">
    <name type="scientific">Dictyostelium purpureum</name>
    <name type="common">Slime mold</name>
    <dbReference type="NCBI Taxonomy" id="5786"/>
    <lineage>
        <taxon>Eukaryota</taxon>
        <taxon>Amoebozoa</taxon>
        <taxon>Evosea</taxon>
        <taxon>Eumycetozoa</taxon>
        <taxon>Dictyostelia</taxon>
        <taxon>Dictyosteliales</taxon>
        <taxon>Dictyosteliaceae</taxon>
        <taxon>Dictyostelium</taxon>
    </lineage>
</organism>
<dbReference type="RefSeq" id="XP_003287141.1">
    <property type="nucleotide sequence ID" value="XM_003287093.1"/>
</dbReference>
<name>F0ZIB0_DICPU</name>
<reference evidence="3" key="1">
    <citation type="journal article" date="2011" name="Genome Biol.">
        <title>Comparative genomics of the social amoebae Dictyostelium discoideum and Dictyostelium purpureum.</title>
        <authorList>
            <consortium name="US DOE Joint Genome Institute (JGI-PGF)"/>
            <person name="Sucgang R."/>
            <person name="Kuo A."/>
            <person name="Tian X."/>
            <person name="Salerno W."/>
            <person name="Parikh A."/>
            <person name="Feasley C.L."/>
            <person name="Dalin E."/>
            <person name="Tu H."/>
            <person name="Huang E."/>
            <person name="Barry K."/>
            <person name="Lindquist E."/>
            <person name="Shapiro H."/>
            <person name="Bruce D."/>
            <person name="Schmutz J."/>
            <person name="Salamov A."/>
            <person name="Fey P."/>
            <person name="Gaudet P."/>
            <person name="Anjard C."/>
            <person name="Babu M.M."/>
            <person name="Basu S."/>
            <person name="Bushmanova Y."/>
            <person name="van der Wel H."/>
            <person name="Katoh-Kurasawa M."/>
            <person name="Dinh C."/>
            <person name="Coutinho P.M."/>
            <person name="Saito T."/>
            <person name="Elias M."/>
            <person name="Schaap P."/>
            <person name="Kay R.R."/>
            <person name="Henrissat B."/>
            <person name="Eichinger L."/>
            <person name="Rivero F."/>
            <person name="Putnam N.H."/>
            <person name="West C.M."/>
            <person name="Loomis W.F."/>
            <person name="Chisholm R.L."/>
            <person name="Shaulsky G."/>
            <person name="Strassmann J.E."/>
            <person name="Queller D.C."/>
            <person name="Kuspa A."/>
            <person name="Grigoriev I.V."/>
        </authorList>
    </citation>
    <scope>NUCLEOTIDE SEQUENCE [LARGE SCALE GENOMIC DNA]</scope>
    <source>
        <strain evidence="3">QSDP1</strain>
    </source>
</reference>
<evidence type="ECO:0000256" key="1">
    <source>
        <dbReference type="SAM" id="MobiDB-lite"/>
    </source>
</evidence>
<sequence length="147" mass="16979">MVRIITRRSSHLQKRNRVQLCNLNQVLYGSSNCRKTSNNMNIRKKVLKSKDIPKIKKEPNVTTTLIPTKIAIITRSSKINPILNNFNYNVKEEPQTNNCSDNNTSSVSPQKPKPKSKPIITKISIVTRSNIKKNREFIKNYNKLFKI</sequence>
<dbReference type="Proteomes" id="UP000001064">
    <property type="component" value="Unassembled WGS sequence"/>
</dbReference>
<evidence type="ECO:0000313" key="3">
    <source>
        <dbReference type="Proteomes" id="UP000001064"/>
    </source>
</evidence>
<protein>
    <submittedName>
        <fullName evidence="2">Uncharacterized protein</fullName>
    </submittedName>
</protein>
<evidence type="ECO:0000313" key="2">
    <source>
        <dbReference type="EMBL" id="EGC36326.1"/>
    </source>
</evidence>
<dbReference type="KEGG" id="dpp:DICPUDRAFT_78011"/>
<dbReference type="AlphaFoldDB" id="F0ZIB0"/>
<dbReference type="VEuPathDB" id="AmoebaDB:DICPUDRAFT_78011"/>
<proteinExistence type="predicted"/>
<dbReference type="InParanoid" id="F0ZIB0"/>
<accession>F0ZIB0</accession>
<keyword evidence="3" id="KW-1185">Reference proteome</keyword>